<dbReference type="GO" id="GO:0005344">
    <property type="term" value="F:oxygen carrier activity"/>
    <property type="evidence" value="ECO:0007669"/>
    <property type="project" value="UniProtKB-KW"/>
</dbReference>
<dbReference type="NCBIfam" id="NF033749">
    <property type="entry name" value="bact_hemeryth"/>
    <property type="match status" value="1"/>
</dbReference>
<sequence>MPMLQWCEAMSVGVPALDADHRCLVRIINLLAEANATDVPELIETVLETLLVYSRFHFSREERVMSDCVFPGIEFHSREHSGFSRYIQAMRQRVHQRLDATVAAELHEYLTNWLRHHILIQDMAYKPFVVDAVALNALAEGVAPPVEMALLHQPSVGFA</sequence>
<dbReference type="PANTHER" id="PTHR37164">
    <property type="entry name" value="BACTERIOHEMERYTHRIN"/>
    <property type="match status" value="1"/>
</dbReference>
<dbReference type="Gene3D" id="1.20.120.50">
    <property type="entry name" value="Hemerythrin-like"/>
    <property type="match status" value="1"/>
</dbReference>
<dbReference type="RefSeq" id="WP_190260348.1">
    <property type="nucleotide sequence ID" value="NZ_CP053923.1"/>
</dbReference>
<keyword evidence="2" id="KW-0561">Oxygen transport</keyword>
<protein>
    <submittedName>
        <fullName evidence="6">Hemerythrin family protein</fullName>
    </submittedName>
</protein>
<keyword evidence="2" id="KW-0813">Transport</keyword>
<dbReference type="NCBIfam" id="TIGR02481">
    <property type="entry name" value="hemeryth_dom"/>
    <property type="match status" value="1"/>
</dbReference>
<keyword evidence="7" id="KW-1185">Reference proteome</keyword>
<dbReference type="PROSITE" id="PS00550">
    <property type="entry name" value="HEMERYTHRINS"/>
    <property type="match status" value="1"/>
</dbReference>
<dbReference type="InterPro" id="IPR012827">
    <property type="entry name" value="Hemerythrin_metal-bd"/>
</dbReference>
<dbReference type="CDD" id="cd12107">
    <property type="entry name" value="Hemerythrin"/>
    <property type="match status" value="1"/>
</dbReference>
<evidence type="ECO:0000256" key="1">
    <source>
        <dbReference type="ARBA" id="ARBA00010587"/>
    </source>
</evidence>
<dbReference type="SUPFAM" id="SSF47188">
    <property type="entry name" value="Hemerythrin-like"/>
    <property type="match status" value="1"/>
</dbReference>
<proteinExistence type="inferred from homology"/>
<dbReference type="InterPro" id="IPR012312">
    <property type="entry name" value="Hemerythrin-like"/>
</dbReference>
<reference evidence="6 7" key="1">
    <citation type="submission" date="2020-05" db="EMBL/GenBank/DDBJ databases">
        <title>Complete closed genome sequence of Defluviicoccus vanus.</title>
        <authorList>
            <person name="Bessarab I."/>
            <person name="Arumugam K."/>
            <person name="Maszenan A.M."/>
            <person name="Seviour R.J."/>
            <person name="Williams R.B."/>
        </authorList>
    </citation>
    <scope>NUCLEOTIDE SEQUENCE [LARGE SCALE GENOMIC DNA]</scope>
    <source>
        <strain evidence="6 7">Ben 114</strain>
    </source>
</reference>
<dbReference type="InterPro" id="IPR035938">
    <property type="entry name" value="Hemerythrin-like_sf"/>
</dbReference>
<evidence type="ECO:0000256" key="3">
    <source>
        <dbReference type="ARBA" id="ARBA00022723"/>
    </source>
</evidence>
<dbReference type="Proteomes" id="UP000516369">
    <property type="component" value="Chromosome"/>
</dbReference>
<evidence type="ECO:0000313" key="6">
    <source>
        <dbReference type="EMBL" id="QNT69836.1"/>
    </source>
</evidence>
<name>A0A7H1N2A0_9PROT</name>
<comment type="similarity">
    <text evidence="1">Belongs to the hemerythrin family.</text>
</comment>
<dbReference type="EMBL" id="CP053923">
    <property type="protein sequence ID" value="QNT69836.1"/>
    <property type="molecule type" value="Genomic_DNA"/>
</dbReference>
<accession>A0A7H1N2A0</accession>
<evidence type="ECO:0000256" key="4">
    <source>
        <dbReference type="ARBA" id="ARBA00023004"/>
    </source>
</evidence>
<dbReference type="AlphaFoldDB" id="A0A7H1N2A0"/>
<dbReference type="GO" id="GO:0046872">
    <property type="term" value="F:metal ion binding"/>
    <property type="evidence" value="ECO:0007669"/>
    <property type="project" value="UniProtKB-KW"/>
</dbReference>
<feature type="domain" description="Hemerythrin-like" evidence="5">
    <location>
        <begin position="13"/>
        <end position="128"/>
    </location>
</feature>
<keyword evidence="3" id="KW-0479">Metal-binding</keyword>
<evidence type="ECO:0000256" key="2">
    <source>
        <dbReference type="ARBA" id="ARBA00022621"/>
    </source>
</evidence>
<dbReference type="KEGG" id="dvn:HQ394_11555"/>
<keyword evidence="4" id="KW-0408">Iron</keyword>
<dbReference type="PANTHER" id="PTHR37164:SF1">
    <property type="entry name" value="BACTERIOHEMERYTHRIN"/>
    <property type="match status" value="1"/>
</dbReference>
<dbReference type="InterPro" id="IPR016131">
    <property type="entry name" value="Haemerythrin_Fe_BS"/>
</dbReference>
<evidence type="ECO:0000259" key="5">
    <source>
        <dbReference type="Pfam" id="PF01814"/>
    </source>
</evidence>
<dbReference type="Pfam" id="PF01814">
    <property type="entry name" value="Hemerythrin"/>
    <property type="match status" value="1"/>
</dbReference>
<gene>
    <name evidence="6" type="ORF">HQ394_11555</name>
</gene>
<organism evidence="6 7">
    <name type="scientific">Defluviicoccus vanus</name>
    <dbReference type="NCBI Taxonomy" id="111831"/>
    <lineage>
        <taxon>Bacteria</taxon>
        <taxon>Pseudomonadati</taxon>
        <taxon>Pseudomonadota</taxon>
        <taxon>Alphaproteobacteria</taxon>
        <taxon>Rhodospirillales</taxon>
        <taxon>Rhodospirillaceae</taxon>
        <taxon>Defluviicoccus</taxon>
    </lineage>
</organism>
<dbReference type="InterPro" id="IPR050669">
    <property type="entry name" value="Hemerythrin"/>
</dbReference>
<evidence type="ECO:0000313" key="7">
    <source>
        <dbReference type="Proteomes" id="UP000516369"/>
    </source>
</evidence>